<dbReference type="Pfam" id="PF03704">
    <property type="entry name" value="BTAD"/>
    <property type="match status" value="1"/>
</dbReference>
<accession>A0A7T1T3T2</accession>
<dbReference type="RefSeq" id="WP_197349358.1">
    <property type="nucleotide sequence ID" value="NZ_CP048882.1"/>
</dbReference>
<dbReference type="SUPFAM" id="SSF46894">
    <property type="entry name" value="C-terminal effector domain of the bipartite response regulators"/>
    <property type="match status" value="1"/>
</dbReference>
<sequence length="1002" mass="110558">MPTALPISGDLPEFRVLGPLDIRARGRQLQITAPRLQAVLGALLLRADEVVPAQHLMDSVWEDNLPADPANQIAVCVSMLRRKLERAGAGRDLLLTHPPGYRFVADGVRLDTFTVRQLRDEAREHLAAGDSEAALSRLKSALSLWRGPVLSGVTRRAWQPEVRRWEEEQVAVRESVSDLQLELGLHEELIAELSVFVQQQPLLERPRGQLMLALARSGRQADALQLYRDTSSLLREELAVTPGEELRRLHEQILRGTAPVPQPEADPESAVAEPAPAVPLLASVVAPGPQQNGPCQLPGDLAEFVGREEELAALRKSLVPGTGSVPVAAIVGPGGTGKTALAVHAAHQLRPVFSDGQLYVNLRGMDEHPVTPEEALARFLRELGLPGSAIPQTLDERSEQLRSLLADRRMLIVLDNARDVRQVRPLLPGTGSCGVLLTSRARITTAPTTCVLELEVFEQHQALALLDRLVGRKRLSAEPHVAAELTEYCGRLPLAVRIVGTKLASKPHWTLEKAASRLANERRRLDELAHESLEMRTSLELSHQGLSSAARKLFRRLALLTTPDFSEWICAPLLDMPLAEGEDLLEELLDARLVDVTSPAGAGQPRYRMHDLVRLYALERVHETEPKAERTAVLTRAAATALALADLAHRTVCGGDFTVLHSLARQPPAPADVLERMASDPLRWYESDRATITALCQQAAAEGQDEIAWDLAATSRCLFSVRFHFDDWQVTHESALSAVRRQGNNRGAAAMLLGLGDLYLTRRHYERAVPLLEESRRLFREVDDRYGHALALRKAACADRITGRFDRALARWRESLPVLRSVEDLEAQAQVLRWSGQTLIEMERYEEAEVFLRDAEKVVQGFRGRSAAQVRFSLADLHLARGDLERAAEAYELSLEASTPIGDPSGRAYALAGLATVDVRRGRLHEADERLRQALEIARAIQDPLMEAQVLLGLGRSRRAAHDLSGAASLFREGAELCRRMGAPARLEQIRRAMAELPQAVT</sequence>
<dbReference type="InterPro" id="IPR011990">
    <property type="entry name" value="TPR-like_helical_dom_sf"/>
</dbReference>
<dbReference type="PANTHER" id="PTHR35807:SF1">
    <property type="entry name" value="TRANSCRIPTIONAL REGULATOR REDD"/>
    <property type="match status" value="1"/>
</dbReference>
<gene>
    <name evidence="9" type="ORF">G4Z16_04855</name>
</gene>
<dbReference type="PRINTS" id="PR00364">
    <property type="entry name" value="DISEASERSIST"/>
</dbReference>
<dbReference type="PROSITE" id="PS51755">
    <property type="entry name" value="OMPR_PHOB"/>
    <property type="match status" value="1"/>
</dbReference>
<evidence type="ECO:0000259" key="8">
    <source>
        <dbReference type="PROSITE" id="PS51755"/>
    </source>
</evidence>
<dbReference type="Gene3D" id="1.10.8.430">
    <property type="entry name" value="Helical domain of apoptotic protease-activating factors"/>
    <property type="match status" value="1"/>
</dbReference>
<evidence type="ECO:0000256" key="1">
    <source>
        <dbReference type="ARBA" id="ARBA00005820"/>
    </source>
</evidence>
<dbReference type="InterPro" id="IPR016032">
    <property type="entry name" value="Sig_transdc_resp-reg_C-effctor"/>
</dbReference>
<dbReference type="SMART" id="SM00028">
    <property type="entry name" value="TPR"/>
    <property type="match status" value="6"/>
</dbReference>
<name>A0A7T1T3T2_9ACTN</name>
<dbReference type="InterPro" id="IPR001867">
    <property type="entry name" value="OmpR/PhoB-type_DNA-bd"/>
</dbReference>
<evidence type="ECO:0000256" key="2">
    <source>
        <dbReference type="ARBA" id="ARBA00022737"/>
    </source>
</evidence>
<evidence type="ECO:0000256" key="7">
    <source>
        <dbReference type="PROSITE-ProRule" id="PRU01091"/>
    </source>
</evidence>
<dbReference type="CDD" id="cd00383">
    <property type="entry name" value="trans_reg_C"/>
    <property type="match status" value="1"/>
</dbReference>
<keyword evidence="5 7" id="KW-0238">DNA-binding</keyword>
<proteinExistence type="inferred from homology"/>
<dbReference type="Proteomes" id="UP000595046">
    <property type="component" value="Chromosome"/>
</dbReference>
<keyword evidence="6" id="KW-0804">Transcription</keyword>
<evidence type="ECO:0000313" key="10">
    <source>
        <dbReference type="Proteomes" id="UP000595046"/>
    </source>
</evidence>
<dbReference type="Gene3D" id="1.25.40.10">
    <property type="entry name" value="Tetratricopeptide repeat domain"/>
    <property type="match status" value="3"/>
</dbReference>
<dbReference type="InterPro" id="IPR002182">
    <property type="entry name" value="NB-ARC"/>
</dbReference>
<dbReference type="InterPro" id="IPR051677">
    <property type="entry name" value="AfsR-DnrI-RedD_regulator"/>
</dbReference>
<evidence type="ECO:0000256" key="6">
    <source>
        <dbReference type="ARBA" id="ARBA00023163"/>
    </source>
</evidence>
<keyword evidence="4" id="KW-0805">Transcription regulation</keyword>
<dbReference type="InterPro" id="IPR036388">
    <property type="entry name" value="WH-like_DNA-bd_sf"/>
</dbReference>
<evidence type="ECO:0000256" key="3">
    <source>
        <dbReference type="ARBA" id="ARBA00023012"/>
    </source>
</evidence>
<dbReference type="Gene3D" id="3.40.50.300">
    <property type="entry name" value="P-loop containing nucleotide triphosphate hydrolases"/>
    <property type="match status" value="1"/>
</dbReference>
<dbReference type="SMART" id="SM01043">
    <property type="entry name" value="BTAD"/>
    <property type="match status" value="1"/>
</dbReference>
<dbReference type="AlphaFoldDB" id="A0A7T1T3T2"/>
<feature type="domain" description="OmpR/PhoB-type" evidence="8">
    <location>
        <begin position="2"/>
        <end position="105"/>
    </location>
</feature>
<dbReference type="Gene3D" id="1.10.10.10">
    <property type="entry name" value="Winged helix-like DNA-binding domain superfamily/Winged helix DNA-binding domain"/>
    <property type="match status" value="1"/>
</dbReference>
<evidence type="ECO:0000313" key="9">
    <source>
        <dbReference type="EMBL" id="QPP05839.1"/>
    </source>
</evidence>
<dbReference type="InterPro" id="IPR019734">
    <property type="entry name" value="TPR_rpt"/>
</dbReference>
<comment type="similarity">
    <text evidence="1">Belongs to the AfsR/DnrI/RedD regulatory family.</text>
</comment>
<dbReference type="EMBL" id="CP048882">
    <property type="protein sequence ID" value="QPP05839.1"/>
    <property type="molecule type" value="Genomic_DNA"/>
</dbReference>
<dbReference type="SMART" id="SM00862">
    <property type="entry name" value="Trans_reg_C"/>
    <property type="match status" value="1"/>
</dbReference>
<dbReference type="InterPro" id="IPR005158">
    <property type="entry name" value="BTAD"/>
</dbReference>
<reference evidence="10" key="1">
    <citation type="submission" date="2020-02" db="EMBL/GenBank/DDBJ databases">
        <title>Streptomyces sp. ASO4wet.</title>
        <authorList>
            <person name="Risdian C."/>
            <person name="Landwehr W."/>
            <person name="Schupp P."/>
            <person name="Wink J."/>
        </authorList>
    </citation>
    <scope>NUCLEOTIDE SEQUENCE [LARGE SCALE GENOMIC DNA]</scope>
    <source>
        <strain evidence="10">ASO4wet</strain>
    </source>
</reference>
<dbReference type="Pfam" id="PF00931">
    <property type="entry name" value="NB-ARC"/>
    <property type="match status" value="1"/>
</dbReference>
<evidence type="ECO:0000256" key="5">
    <source>
        <dbReference type="ARBA" id="ARBA00023125"/>
    </source>
</evidence>
<dbReference type="PANTHER" id="PTHR35807">
    <property type="entry name" value="TRANSCRIPTIONAL REGULATOR REDD-RELATED"/>
    <property type="match status" value="1"/>
</dbReference>
<keyword evidence="2" id="KW-0677">Repeat</keyword>
<keyword evidence="10" id="KW-1185">Reference proteome</keyword>
<dbReference type="GO" id="GO:0000160">
    <property type="term" value="P:phosphorelay signal transduction system"/>
    <property type="evidence" value="ECO:0007669"/>
    <property type="project" value="UniProtKB-KW"/>
</dbReference>
<dbReference type="GO" id="GO:0003677">
    <property type="term" value="F:DNA binding"/>
    <property type="evidence" value="ECO:0007669"/>
    <property type="project" value="UniProtKB-UniRule"/>
</dbReference>
<keyword evidence="3" id="KW-0902">Two-component regulatory system</keyword>
<evidence type="ECO:0000256" key="4">
    <source>
        <dbReference type="ARBA" id="ARBA00023015"/>
    </source>
</evidence>
<organism evidence="9 10">
    <name type="scientific">Streptomyces bathyalis</name>
    <dbReference type="NCBI Taxonomy" id="2710756"/>
    <lineage>
        <taxon>Bacteria</taxon>
        <taxon>Bacillati</taxon>
        <taxon>Actinomycetota</taxon>
        <taxon>Actinomycetes</taxon>
        <taxon>Kitasatosporales</taxon>
        <taxon>Streptomycetaceae</taxon>
        <taxon>Streptomyces</taxon>
    </lineage>
</organism>
<dbReference type="GO" id="GO:0043531">
    <property type="term" value="F:ADP binding"/>
    <property type="evidence" value="ECO:0007669"/>
    <property type="project" value="InterPro"/>
</dbReference>
<dbReference type="GO" id="GO:0006355">
    <property type="term" value="P:regulation of DNA-templated transcription"/>
    <property type="evidence" value="ECO:0007669"/>
    <property type="project" value="InterPro"/>
</dbReference>
<dbReference type="SUPFAM" id="SSF48452">
    <property type="entry name" value="TPR-like"/>
    <property type="match status" value="3"/>
</dbReference>
<feature type="DNA-binding region" description="OmpR/PhoB-type" evidence="7">
    <location>
        <begin position="2"/>
        <end position="105"/>
    </location>
</feature>
<dbReference type="InterPro" id="IPR042197">
    <property type="entry name" value="Apaf_helical"/>
</dbReference>
<dbReference type="CDD" id="cd15831">
    <property type="entry name" value="BTAD"/>
    <property type="match status" value="1"/>
</dbReference>
<dbReference type="Pfam" id="PF00486">
    <property type="entry name" value="Trans_reg_C"/>
    <property type="match status" value="1"/>
</dbReference>
<dbReference type="SUPFAM" id="SSF52540">
    <property type="entry name" value="P-loop containing nucleoside triphosphate hydrolases"/>
    <property type="match status" value="1"/>
</dbReference>
<dbReference type="KEGG" id="sbat:G4Z16_04855"/>
<protein>
    <submittedName>
        <fullName evidence="9">AAA family ATPase</fullName>
    </submittedName>
</protein>
<dbReference type="InterPro" id="IPR027417">
    <property type="entry name" value="P-loop_NTPase"/>
</dbReference>